<sequence>MAAPVGRDSLPEHWSYGVCADGRVFFVECRVTDQCLSPGVVSDVPRGWEEGFTDQGASYFIKCRSRCCVCFSETAGKLKITSCKCQPKDSIHIQRCLHWLCVVLNDVPSSRPQPFVANETGWLTFLIGTDQRCLLEACSRIAESVLFRRLLILRAPPTLLLRQRKYPPKGRCYPERLGVIVHHNQGTTAFRHPVTGQISPENVDFILQEHPTHYIPLSFPSVSYISPSETRRDQKVIVGICIMALEDQFSSHVDFHQSRFQEEVPGEQNIVFTRFVFEPSLGISSPECLCILMMGLMCNSERSEHGDLNDLRSKPGKSPPVSAVEAVELCLLMHLKAFMLHLCSDLVPLNYYLATKHMLLST</sequence>
<gene>
    <name evidence="1" type="ORF">F2P81_006310</name>
</gene>
<dbReference type="EMBL" id="VEVO01000006">
    <property type="protein sequence ID" value="KAF0040412.1"/>
    <property type="molecule type" value="Genomic_DNA"/>
</dbReference>
<reference evidence="1 2" key="1">
    <citation type="submission" date="2019-06" db="EMBL/GenBank/DDBJ databases">
        <title>Draft genomes of female and male turbot (Scophthalmus maximus).</title>
        <authorList>
            <person name="Xu H."/>
            <person name="Xu X.-W."/>
            <person name="Shao C."/>
            <person name="Chen S."/>
        </authorList>
    </citation>
    <scope>NUCLEOTIDE SEQUENCE [LARGE SCALE GENOMIC DNA]</scope>
    <source>
        <strain evidence="1">Ysfricsl-2016a</strain>
        <tissue evidence="1">Blood</tissue>
    </source>
</reference>
<evidence type="ECO:0000313" key="2">
    <source>
        <dbReference type="Proteomes" id="UP000438429"/>
    </source>
</evidence>
<dbReference type="AlphaFoldDB" id="A0A6A4TDT2"/>
<protein>
    <submittedName>
        <fullName evidence="1">Uncharacterized protein</fullName>
    </submittedName>
</protein>
<proteinExistence type="predicted"/>
<comment type="caution">
    <text evidence="1">The sequence shown here is derived from an EMBL/GenBank/DDBJ whole genome shotgun (WGS) entry which is preliminary data.</text>
</comment>
<organism evidence="1 2">
    <name type="scientific">Scophthalmus maximus</name>
    <name type="common">Turbot</name>
    <name type="synonym">Psetta maxima</name>
    <dbReference type="NCBI Taxonomy" id="52904"/>
    <lineage>
        <taxon>Eukaryota</taxon>
        <taxon>Metazoa</taxon>
        <taxon>Chordata</taxon>
        <taxon>Craniata</taxon>
        <taxon>Vertebrata</taxon>
        <taxon>Euteleostomi</taxon>
        <taxon>Actinopterygii</taxon>
        <taxon>Neopterygii</taxon>
        <taxon>Teleostei</taxon>
        <taxon>Neoteleostei</taxon>
        <taxon>Acanthomorphata</taxon>
        <taxon>Carangaria</taxon>
        <taxon>Pleuronectiformes</taxon>
        <taxon>Pleuronectoidei</taxon>
        <taxon>Scophthalmidae</taxon>
        <taxon>Scophthalmus</taxon>
    </lineage>
</organism>
<accession>A0A6A4TDT2</accession>
<name>A0A6A4TDT2_SCOMX</name>
<dbReference type="Proteomes" id="UP000438429">
    <property type="component" value="Unassembled WGS sequence"/>
</dbReference>
<evidence type="ECO:0000313" key="1">
    <source>
        <dbReference type="EMBL" id="KAF0040412.1"/>
    </source>
</evidence>